<protein>
    <submittedName>
        <fullName evidence="1">Prenyltransferase</fullName>
    </submittedName>
</protein>
<organism evidence="1 2">
    <name type="scientific">Nocardioides marmotae</name>
    <dbReference type="NCBI Taxonomy" id="2663857"/>
    <lineage>
        <taxon>Bacteria</taxon>
        <taxon>Bacillati</taxon>
        <taxon>Actinomycetota</taxon>
        <taxon>Actinomycetes</taxon>
        <taxon>Propionibacteriales</taxon>
        <taxon>Nocardioidaceae</taxon>
        <taxon>Nocardioides</taxon>
    </lineage>
</organism>
<dbReference type="GO" id="GO:0005975">
    <property type="term" value="P:carbohydrate metabolic process"/>
    <property type="evidence" value="ECO:0007669"/>
    <property type="project" value="InterPro"/>
</dbReference>
<keyword evidence="1" id="KW-0808">Transferase</keyword>
<comment type="caution">
    <text evidence="1">The sequence shown here is derived from an EMBL/GenBank/DDBJ whole genome shotgun (WGS) entry which is preliminary data.</text>
</comment>
<dbReference type="InterPro" id="IPR012341">
    <property type="entry name" value="6hp_glycosidase-like_sf"/>
</dbReference>
<dbReference type="Proteomes" id="UP000433406">
    <property type="component" value="Unassembled WGS sequence"/>
</dbReference>
<dbReference type="AlphaFoldDB" id="A0A6I3J5W9"/>
<evidence type="ECO:0000313" key="1">
    <source>
        <dbReference type="EMBL" id="MTB94774.1"/>
    </source>
</evidence>
<dbReference type="EMBL" id="WLCI01000006">
    <property type="protein sequence ID" value="MTB94774.1"/>
    <property type="molecule type" value="Genomic_DNA"/>
</dbReference>
<reference evidence="1 2" key="1">
    <citation type="submission" date="2019-10" db="EMBL/GenBank/DDBJ databases">
        <title>Nocardioides novel species isolated from the excrement of Marmot.</title>
        <authorList>
            <person name="Zhang G."/>
        </authorList>
    </citation>
    <scope>NUCLEOTIDE SEQUENCE [LARGE SCALE GENOMIC DNA]</scope>
    <source>
        <strain evidence="2">zg-579</strain>
    </source>
</reference>
<gene>
    <name evidence="1" type="ORF">GGQ22_06730</name>
</gene>
<name>A0A6I3J5W9_9ACTN</name>
<accession>A0A6I3J5W9</accession>
<sequence>MSELLPYVEGVLSASQVAETAASIAAMQEASGAVPWTTGEHVDIWNHVEAAMAMLVGGQVEAAERAYAWVPTMQRADGSWPMKIVAGEVDDERGEVNMSAYFAVGLWHHWLVRRDLAFVERFWPSVRAGLDWVVGQQLPFGGIRWTPTEEGALLAGSSSIYQSLRAGVALADLLDDPQPEWELAGGRLGHAVREHRDLFLDKATYSMDWYYPVLGGAVRGDAAFALLETRWDDFVVPGLGIRCVDTNPWVTGAETCELVMALDAIGDHRRAMGLLADMQHLRAEDGKYWTGWVFGDDVNWPHEWTTYTAAAVVLAVDALGEVAGHASAGSGIMRGTSLAPHFSELALECGCASADELARSAGRPS</sequence>
<dbReference type="SUPFAM" id="SSF48208">
    <property type="entry name" value="Six-hairpin glycosidases"/>
    <property type="match status" value="1"/>
</dbReference>
<dbReference type="GO" id="GO:0016740">
    <property type="term" value="F:transferase activity"/>
    <property type="evidence" value="ECO:0007669"/>
    <property type="project" value="UniProtKB-KW"/>
</dbReference>
<dbReference type="RefSeq" id="WP_154614513.1">
    <property type="nucleotide sequence ID" value="NZ_CP053660.1"/>
</dbReference>
<evidence type="ECO:0000313" key="2">
    <source>
        <dbReference type="Proteomes" id="UP000433406"/>
    </source>
</evidence>
<dbReference type="InterPro" id="IPR008928">
    <property type="entry name" value="6-hairpin_glycosidase_sf"/>
</dbReference>
<proteinExistence type="predicted"/>
<dbReference type="Gene3D" id="1.50.10.10">
    <property type="match status" value="1"/>
</dbReference>
<keyword evidence="2" id="KW-1185">Reference proteome</keyword>